<keyword evidence="2" id="KW-1185">Reference proteome</keyword>
<protein>
    <submittedName>
        <fullName evidence="1">Uncharacterized protein</fullName>
    </submittedName>
</protein>
<dbReference type="RefSeq" id="WP_345456417.1">
    <property type="nucleotide sequence ID" value="NZ_BAABRV010000008.1"/>
</dbReference>
<evidence type="ECO:0000313" key="2">
    <source>
        <dbReference type="Proteomes" id="UP001404956"/>
    </source>
</evidence>
<evidence type="ECO:0000313" key="1">
    <source>
        <dbReference type="EMBL" id="GAA5534616.1"/>
    </source>
</evidence>
<proteinExistence type="predicted"/>
<dbReference type="EMBL" id="BAABRV010000008">
    <property type="protein sequence ID" value="GAA5534616.1"/>
    <property type="molecule type" value="Genomic_DNA"/>
</dbReference>
<organism evidence="1 2">
    <name type="scientific">Deinococcus aluminii</name>
    <dbReference type="NCBI Taxonomy" id="1656885"/>
    <lineage>
        <taxon>Bacteria</taxon>
        <taxon>Thermotogati</taxon>
        <taxon>Deinococcota</taxon>
        <taxon>Deinococci</taxon>
        <taxon>Deinococcales</taxon>
        <taxon>Deinococcaceae</taxon>
        <taxon>Deinococcus</taxon>
    </lineage>
</organism>
<name>A0ABP9XGX5_9DEIO</name>
<accession>A0ABP9XGX5</accession>
<dbReference type="Proteomes" id="UP001404956">
    <property type="component" value="Unassembled WGS sequence"/>
</dbReference>
<gene>
    <name evidence="1" type="ORF">Dalu01_03027</name>
</gene>
<reference evidence="1 2" key="1">
    <citation type="submission" date="2024-02" db="EMBL/GenBank/DDBJ databases">
        <title>Deinococcus aluminii NBRC 112889.</title>
        <authorList>
            <person name="Ichikawa N."/>
            <person name="Katano-Makiyama Y."/>
            <person name="Hidaka K."/>
        </authorList>
    </citation>
    <scope>NUCLEOTIDE SEQUENCE [LARGE SCALE GENOMIC DNA]</scope>
    <source>
        <strain evidence="1 2">NBRC 112889</strain>
    </source>
</reference>
<comment type="caution">
    <text evidence="1">The sequence shown here is derived from an EMBL/GenBank/DDBJ whole genome shotgun (WGS) entry which is preliminary data.</text>
</comment>
<sequence length="60" mass="6300">MPRRVRDGGAARGGAVHSLTHVCHLAQLDAQRPGNIGAGLKVLEALLNLLSFRRSTGGKV</sequence>